<feature type="binding site" evidence="15">
    <location>
        <position position="141"/>
    </location>
    <ligand>
        <name>Mg(2+)</name>
        <dbReference type="ChEBI" id="CHEBI:18420"/>
    </ligand>
</feature>
<reference evidence="21 22" key="1">
    <citation type="submission" date="2018-06" db="EMBL/GenBank/DDBJ databases">
        <authorList>
            <consortium name="Pathogen Informatics"/>
            <person name="Doyle S."/>
        </authorList>
    </citation>
    <scope>NUCLEOTIDE SEQUENCE [LARGE SCALE GENOMIC DNA]</scope>
    <source>
        <strain evidence="21 22">NCTC11819</strain>
    </source>
</reference>
<comment type="cofactor">
    <cofactor evidence="15">
        <name>Mg(2+)</name>
        <dbReference type="ChEBI" id="CHEBI:18420"/>
    </cofactor>
</comment>
<evidence type="ECO:0000256" key="5">
    <source>
        <dbReference type="ARBA" id="ARBA00022490"/>
    </source>
</evidence>
<evidence type="ECO:0000313" key="18">
    <source>
        <dbReference type="EMBL" id="MCU9969185.1"/>
    </source>
</evidence>
<dbReference type="CDD" id="cd00593">
    <property type="entry name" value="RIBOc"/>
    <property type="match status" value="1"/>
</dbReference>
<dbReference type="InterPro" id="IPR036389">
    <property type="entry name" value="RNase_III_sf"/>
</dbReference>
<evidence type="ECO:0000256" key="3">
    <source>
        <dbReference type="ARBA" id="ARBA00010183"/>
    </source>
</evidence>
<feature type="domain" description="DRBM" evidence="16">
    <location>
        <begin position="179"/>
        <end position="247"/>
    </location>
</feature>
<dbReference type="GO" id="GO:0004525">
    <property type="term" value="F:ribonuclease III activity"/>
    <property type="evidence" value="ECO:0007669"/>
    <property type="project" value="UniProtKB-UniRule"/>
</dbReference>
<accession>A0A378PFI9</accession>
<dbReference type="PROSITE" id="PS00517">
    <property type="entry name" value="RNASE_3_1"/>
    <property type="match status" value="1"/>
</dbReference>
<dbReference type="EMBL" id="UGGQ01000006">
    <property type="protein sequence ID" value="STO17303.1"/>
    <property type="molecule type" value="Genomic_DNA"/>
</dbReference>
<evidence type="ECO:0000259" key="16">
    <source>
        <dbReference type="PROSITE" id="PS50137"/>
    </source>
</evidence>
<evidence type="ECO:0000313" key="22">
    <source>
        <dbReference type="Proteomes" id="UP000255284"/>
    </source>
</evidence>
<dbReference type="EC" id="3.1.26.3" evidence="15"/>
<evidence type="ECO:0000256" key="15">
    <source>
        <dbReference type="HAMAP-Rule" id="MF_00104"/>
    </source>
</evidence>
<proteinExistence type="inferred from homology"/>
<dbReference type="InterPro" id="IPR011907">
    <property type="entry name" value="RNase_III"/>
</dbReference>
<comment type="subcellular location">
    <subcellularLocation>
        <location evidence="2 15">Cytoplasm</location>
    </subcellularLocation>
</comment>
<keyword evidence="5 15" id="KW-0963">Cytoplasm</keyword>
<dbReference type="EMBL" id="JABCUS010000004">
    <property type="protein sequence ID" value="NMX02892.1"/>
    <property type="molecule type" value="Genomic_DNA"/>
</dbReference>
<dbReference type="Pfam" id="PF14622">
    <property type="entry name" value="Ribonucleas_3_3"/>
    <property type="match status" value="1"/>
</dbReference>
<dbReference type="Proteomes" id="UP000255284">
    <property type="component" value="Unassembled WGS sequence"/>
</dbReference>
<keyword evidence="14 15" id="KW-0694">RNA-binding</keyword>
<feature type="active site" evidence="15">
    <location>
        <position position="141"/>
    </location>
</feature>
<dbReference type="FunFam" id="3.30.160.20:FF:000003">
    <property type="entry name" value="Ribonuclease 3"/>
    <property type="match status" value="1"/>
</dbReference>
<dbReference type="PROSITE" id="PS50142">
    <property type="entry name" value="RNASE_3_2"/>
    <property type="match status" value="1"/>
</dbReference>
<reference evidence="18 25" key="2">
    <citation type="submission" date="2019-08" db="EMBL/GenBank/DDBJ databases">
        <title>Comparison of rpoB and gyrB Sequences from Mobiluncus Species and Development of a Multiplex PCR Method for Clinical Detection of Mobiluncus curtisii and Mobiluncus mulieris.</title>
        <authorList>
            <person name="Yang L."/>
            <person name="Shen Y."/>
            <person name="Xu G."/>
            <person name="Shu L.-B."/>
            <person name="Hu J."/>
            <person name="Zhang R."/>
            <person name="Wang Y."/>
            <person name="Zhou H.-W."/>
            <person name="Zhang X."/>
        </authorList>
    </citation>
    <scope>NUCLEOTIDE SEQUENCE [LARGE SCALE GENOMIC DNA]</scope>
    <source>
        <strain evidence="18 25">M26</strain>
    </source>
</reference>
<feature type="binding site" evidence="15">
    <location>
        <position position="138"/>
    </location>
    <ligand>
        <name>Mg(2+)</name>
        <dbReference type="ChEBI" id="CHEBI:18420"/>
    </ligand>
</feature>
<gene>
    <name evidence="15 21" type="primary">rnc</name>
    <name evidence="18" type="ORF">FYZ43_07200</name>
    <name evidence="19" type="ORF">HHJ74_01575</name>
    <name evidence="20" type="ORF">HHJ77_02815</name>
    <name evidence="21" type="ORF">NCTC11819_01888</name>
</gene>
<comment type="similarity">
    <text evidence="3">Belongs to the ribonuclease III family.</text>
</comment>
<name>A0A378PFI9_9ACTO</name>
<keyword evidence="7 15" id="KW-0507">mRNA processing</keyword>
<keyword evidence="10 15" id="KW-0479">Metal-binding</keyword>
<evidence type="ECO:0000256" key="7">
    <source>
        <dbReference type="ARBA" id="ARBA00022664"/>
    </source>
</evidence>
<dbReference type="AlphaFoldDB" id="A0A378PFI9"/>
<keyword evidence="11 15" id="KW-0255">Endonuclease</keyword>
<dbReference type="Proteomes" id="UP000582487">
    <property type="component" value="Unassembled WGS sequence"/>
</dbReference>
<organism evidence="20 23">
    <name type="scientific">Mobiluncus mulieris</name>
    <dbReference type="NCBI Taxonomy" id="2052"/>
    <lineage>
        <taxon>Bacteria</taxon>
        <taxon>Bacillati</taxon>
        <taxon>Actinomycetota</taxon>
        <taxon>Actinomycetes</taxon>
        <taxon>Actinomycetales</taxon>
        <taxon>Actinomycetaceae</taxon>
        <taxon>Mobiluncus</taxon>
    </lineage>
</organism>
<dbReference type="FunFam" id="1.10.1520.10:FF:000001">
    <property type="entry name" value="Ribonuclease 3"/>
    <property type="match status" value="1"/>
</dbReference>
<keyword evidence="6 15" id="KW-0698">rRNA processing</keyword>
<dbReference type="SMART" id="SM00535">
    <property type="entry name" value="RIBOc"/>
    <property type="match status" value="1"/>
</dbReference>
<dbReference type="Gene3D" id="3.30.160.20">
    <property type="match status" value="1"/>
</dbReference>
<dbReference type="PROSITE" id="PS50137">
    <property type="entry name" value="DS_RBD"/>
    <property type="match status" value="1"/>
</dbReference>
<evidence type="ECO:0000313" key="21">
    <source>
        <dbReference type="EMBL" id="STO17303.1"/>
    </source>
</evidence>
<comment type="caution">
    <text evidence="20">The sequence shown here is derived from an EMBL/GenBank/DDBJ whole genome shotgun (WGS) entry which is preliminary data.</text>
</comment>
<evidence type="ECO:0000256" key="2">
    <source>
        <dbReference type="ARBA" id="ARBA00004496"/>
    </source>
</evidence>
<dbReference type="GO" id="GO:0019843">
    <property type="term" value="F:rRNA binding"/>
    <property type="evidence" value="ECO:0007669"/>
    <property type="project" value="UniProtKB-KW"/>
</dbReference>
<dbReference type="Pfam" id="PF00035">
    <property type="entry name" value="dsrm"/>
    <property type="match status" value="1"/>
</dbReference>
<dbReference type="InterPro" id="IPR014720">
    <property type="entry name" value="dsRBD_dom"/>
</dbReference>
<evidence type="ECO:0000313" key="25">
    <source>
        <dbReference type="Proteomes" id="UP001209486"/>
    </source>
</evidence>
<feature type="binding site" evidence="15">
    <location>
        <position position="65"/>
    </location>
    <ligand>
        <name>Mg(2+)</name>
        <dbReference type="ChEBI" id="CHEBI:18420"/>
    </ligand>
</feature>
<evidence type="ECO:0000256" key="8">
    <source>
        <dbReference type="ARBA" id="ARBA00022694"/>
    </source>
</evidence>
<dbReference type="EMBL" id="JABCUV010000001">
    <property type="protein sequence ID" value="NMW92405.1"/>
    <property type="molecule type" value="Genomic_DNA"/>
</dbReference>
<evidence type="ECO:0000256" key="6">
    <source>
        <dbReference type="ARBA" id="ARBA00022552"/>
    </source>
</evidence>
<dbReference type="Proteomes" id="UP001209486">
    <property type="component" value="Unassembled WGS sequence"/>
</dbReference>
<evidence type="ECO:0000256" key="11">
    <source>
        <dbReference type="ARBA" id="ARBA00022759"/>
    </source>
</evidence>
<dbReference type="GO" id="GO:0003725">
    <property type="term" value="F:double-stranded RNA binding"/>
    <property type="evidence" value="ECO:0007669"/>
    <property type="project" value="TreeGrafter"/>
</dbReference>
<evidence type="ECO:0000313" key="23">
    <source>
        <dbReference type="Proteomes" id="UP000575397"/>
    </source>
</evidence>
<keyword evidence="12 15" id="KW-0378">Hydrolase</keyword>
<keyword evidence="15" id="KW-0699">rRNA-binding</keyword>
<dbReference type="PANTHER" id="PTHR11207:SF0">
    <property type="entry name" value="RIBONUCLEASE 3"/>
    <property type="match status" value="1"/>
</dbReference>
<dbReference type="GO" id="GO:0006397">
    <property type="term" value="P:mRNA processing"/>
    <property type="evidence" value="ECO:0007669"/>
    <property type="project" value="UniProtKB-UniRule"/>
</dbReference>
<comment type="subunit">
    <text evidence="4 15">Homodimer.</text>
</comment>
<dbReference type="GO" id="GO:0008033">
    <property type="term" value="P:tRNA processing"/>
    <property type="evidence" value="ECO:0007669"/>
    <property type="project" value="UniProtKB-KW"/>
</dbReference>
<dbReference type="Proteomes" id="UP000575397">
    <property type="component" value="Unassembled WGS sequence"/>
</dbReference>
<reference evidence="23 24" key="3">
    <citation type="submission" date="2020-04" db="EMBL/GenBank/DDBJ databases">
        <title>Antimicrobial susceptibility and clonality of vaginal-derived multi-drug resistant Mobiluncus isolates in China.</title>
        <authorList>
            <person name="Zhang X."/>
        </authorList>
    </citation>
    <scope>NUCLEOTIDE SEQUENCE [LARGE SCALE GENOMIC DNA]</scope>
    <source>
        <strain evidence="20 23">12</strain>
        <strain evidence="19 24">7</strain>
    </source>
</reference>
<dbReference type="NCBIfam" id="TIGR02191">
    <property type="entry name" value="RNaseIII"/>
    <property type="match status" value="1"/>
</dbReference>
<dbReference type="GO" id="GO:0005737">
    <property type="term" value="C:cytoplasm"/>
    <property type="evidence" value="ECO:0007669"/>
    <property type="project" value="UniProtKB-SubCell"/>
</dbReference>
<evidence type="ECO:0000259" key="17">
    <source>
        <dbReference type="PROSITE" id="PS50142"/>
    </source>
</evidence>
<evidence type="ECO:0000256" key="10">
    <source>
        <dbReference type="ARBA" id="ARBA00022723"/>
    </source>
</evidence>
<dbReference type="GO" id="GO:0010468">
    <property type="term" value="P:regulation of gene expression"/>
    <property type="evidence" value="ECO:0007669"/>
    <property type="project" value="TreeGrafter"/>
</dbReference>
<evidence type="ECO:0000256" key="13">
    <source>
        <dbReference type="ARBA" id="ARBA00022842"/>
    </source>
</evidence>
<keyword evidence="13 15" id="KW-0460">Magnesium</keyword>
<evidence type="ECO:0000256" key="4">
    <source>
        <dbReference type="ARBA" id="ARBA00011738"/>
    </source>
</evidence>
<evidence type="ECO:0000313" key="20">
    <source>
        <dbReference type="EMBL" id="NMX02892.1"/>
    </source>
</evidence>
<dbReference type="InterPro" id="IPR000999">
    <property type="entry name" value="RNase_III_dom"/>
</dbReference>
<evidence type="ECO:0000313" key="24">
    <source>
        <dbReference type="Proteomes" id="UP000582487"/>
    </source>
</evidence>
<dbReference type="CDD" id="cd10845">
    <property type="entry name" value="DSRM_RNAse_III_family"/>
    <property type="match status" value="1"/>
</dbReference>
<evidence type="ECO:0000256" key="1">
    <source>
        <dbReference type="ARBA" id="ARBA00000109"/>
    </source>
</evidence>
<comment type="catalytic activity">
    <reaction evidence="1 15">
        <text>Endonucleolytic cleavage to 5'-phosphomonoester.</text>
        <dbReference type="EC" id="3.1.26.3"/>
    </reaction>
</comment>
<dbReference type="SMART" id="SM00358">
    <property type="entry name" value="DSRM"/>
    <property type="match status" value="1"/>
</dbReference>
<dbReference type="GO" id="GO:0042802">
    <property type="term" value="F:identical protein binding"/>
    <property type="evidence" value="ECO:0007669"/>
    <property type="project" value="UniProtKB-ARBA"/>
</dbReference>
<sequence length="269" mass="29351">MGTAINRAMQLDATSAASKLDTLEPLLEAWGERLDPDLLVLAMTHRSFSHEHGKTGSRGTNERLEFLGDAVLQIIVTEYLYRNFPDEPEGTLAQMRAATVSQTPLAEVARKIHLGEYLRLGVGEDRQGGRDKDSILSDTLEALIGATFLSCGLSVTRVVVERHLRRFLRNAPRRAVTLDWKTTLQELLSAADLGEVTYEVVATGPDHQKHFSAQALVEGENWGEGQGSSKKIAEHQAAEAAVATLAQRCPEVVGSEIRQDLFPGGNPDA</sequence>
<evidence type="ECO:0000256" key="9">
    <source>
        <dbReference type="ARBA" id="ARBA00022722"/>
    </source>
</evidence>
<dbReference type="GO" id="GO:0006364">
    <property type="term" value="P:rRNA processing"/>
    <property type="evidence" value="ECO:0007669"/>
    <property type="project" value="UniProtKB-UniRule"/>
</dbReference>
<dbReference type="PANTHER" id="PTHR11207">
    <property type="entry name" value="RIBONUCLEASE III"/>
    <property type="match status" value="1"/>
</dbReference>
<comment type="function">
    <text evidence="15">Digests double-stranded RNA. Involved in the processing of primary rRNA transcript to yield the immediate precursors to the large and small rRNAs (23S and 16S). Processes some mRNAs, and tRNAs when they are encoded in the rRNA operon. Processes pre-crRNA and tracrRNA of type II CRISPR loci if present in the organism.</text>
</comment>
<evidence type="ECO:0000313" key="19">
    <source>
        <dbReference type="EMBL" id="NMW92405.1"/>
    </source>
</evidence>
<dbReference type="HAMAP" id="MF_00104">
    <property type="entry name" value="RNase_III"/>
    <property type="match status" value="1"/>
</dbReference>
<dbReference type="GO" id="GO:0046872">
    <property type="term" value="F:metal ion binding"/>
    <property type="evidence" value="ECO:0007669"/>
    <property type="project" value="UniProtKB-KW"/>
</dbReference>
<dbReference type="SUPFAM" id="SSF69065">
    <property type="entry name" value="RNase III domain-like"/>
    <property type="match status" value="1"/>
</dbReference>
<keyword evidence="9 15" id="KW-0540">Nuclease</keyword>
<evidence type="ECO:0000256" key="12">
    <source>
        <dbReference type="ARBA" id="ARBA00022801"/>
    </source>
</evidence>
<feature type="active site" evidence="15">
    <location>
        <position position="69"/>
    </location>
</feature>
<feature type="domain" description="RNase III" evidence="17">
    <location>
        <begin position="20"/>
        <end position="152"/>
    </location>
</feature>
<evidence type="ECO:0000256" key="14">
    <source>
        <dbReference type="ARBA" id="ARBA00022884"/>
    </source>
</evidence>
<dbReference type="SUPFAM" id="SSF54768">
    <property type="entry name" value="dsRNA-binding domain-like"/>
    <property type="match status" value="1"/>
</dbReference>
<keyword evidence="8 15" id="KW-0819">tRNA processing</keyword>
<protein>
    <recommendedName>
        <fullName evidence="15">Ribonuclease 3</fullName>
        <ecNumber evidence="15">3.1.26.3</ecNumber>
    </recommendedName>
    <alternativeName>
        <fullName evidence="15">Ribonuclease III</fullName>
        <shortName evidence="15">RNase III</shortName>
    </alternativeName>
</protein>
<dbReference type="Gene3D" id="1.10.1520.10">
    <property type="entry name" value="Ribonuclease III domain"/>
    <property type="match status" value="1"/>
</dbReference>
<dbReference type="EMBL" id="VSZY01000011">
    <property type="protein sequence ID" value="MCU9969185.1"/>
    <property type="molecule type" value="Genomic_DNA"/>
</dbReference>